<reference evidence="2 3" key="1">
    <citation type="submission" date="2020-02" db="EMBL/GenBank/DDBJ databases">
        <title>Plant-Promoting Endophytic Bacterium Rhizobium oryzihabitans sp. nov., Isolated from the Root of Rice.</title>
        <authorList>
            <person name="zhao J."/>
            <person name="Zhang G."/>
        </authorList>
    </citation>
    <scope>NUCLEOTIDE SEQUENCE [LARGE SCALE GENOMIC DNA]</scope>
    <source>
        <strain evidence="2 3">M15</strain>
    </source>
</reference>
<evidence type="ECO:0000256" key="1">
    <source>
        <dbReference type="SAM" id="Coils"/>
    </source>
</evidence>
<dbReference type="AlphaFoldDB" id="A0A7L5BGY6"/>
<protein>
    <recommendedName>
        <fullName evidence="4">Tail fiber protein</fullName>
    </recommendedName>
</protein>
<organism evidence="2 3">
    <name type="scientific">Rhizobium oryzihabitans</name>
    <dbReference type="NCBI Taxonomy" id="2267833"/>
    <lineage>
        <taxon>Bacteria</taxon>
        <taxon>Pseudomonadati</taxon>
        <taxon>Pseudomonadota</taxon>
        <taxon>Alphaproteobacteria</taxon>
        <taxon>Hyphomicrobiales</taxon>
        <taxon>Rhizobiaceae</taxon>
        <taxon>Rhizobium/Agrobacterium group</taxon>
        <taxon>Rhizobium</taxon>
    </lineage>
</organism>
<dbReference type="Proteomes" id="UP000464865">
    <property type="component" value="Chromosome M15-11"/>
</dbReference>
<evidence type="ECO:0008006" key="4">
    <source>
        <dbReference type="Google" id="ProtNLM"/>
    </source>
</evidence>
<proteinExistence type="predicted"/>
<evidence type="ECO:0000313" key="2">
    <source>
        <dbReference type="EMBL" id="QIB38118.1"/>
    </source>
</evidence>
<evidence type="ECO:0000313" key="3">
    <source>
        <dbReference type="Proteomes" id="UP000464865"/>
    </source>
</evidence>
<name>A0A7L5BGY6_9HYPH</name>
<gene>
    <name evidence="2" type="ORF">G3A56_09055</name>
</gene>
<dbReference type="KEGG" id="roy:G3A56_09055"/>
<keyword evidence="3" id="KW-1185">Reference proteome</keyword>
<accession>A0A7L5BGY6</accession>
<feature type="coiled-coil region" evidence="1">
    <location>
        <begin position="186"/>
        <end position="213"/>
    </location>
</feature>
<dbReference type="EMBL" id="CP048632">
    <property type="protein sequence ID" value="QIB38118.1"/>
    <property type="molecule type" value="Genomic_DNA"/>
</dbReference>
<keyword evidence="1" id="KW-0175">Coiled coil</keyword>
<sequence length="422" mass="44904">MTTVFPYEFRIVDETHVQVIKRLVSGAETVLTLGVHYTVAGVGGQTGSITILVPPAVGEVVKILRKVPFKQETALENQGAYFPDVVEAAFDLAAMRDQQLQEQIDRSVKIPPSADPEELDALLADVLRLSASADALDTVAAIAPQVVQVAAIDDEVVHVSDIRAAVVTVSGIRDEVVTVAGVAPAVQAVKDNLADVQNAAENAQEAKEAKDLALQYRDEAADFAEIIDPSNYYTKAEIDVSISDPFALQPIGALIALRHGITQIPEPPKNKAYRYILLTAGQTGTGAYNEGVLTSEVVSGSQPTVSAYATINLAGSVMNGQPVRLINTERRFLRAGSPGTLQDSAFGSHAHTYNDGGHKHTLIGDGASGVASIPRIDNQGISNQKFFNDATSVATTGITINANGDTETRSRNIGVDYYMRIK</sequence>
<dbReference type="RefSeq" id="WP_164056296.1">
    <property type="nucleotide sequence ID" value="NZ_CP048632.1"/>
</dbReference>